<dbReference type="EMBL" id="JAYJJT010000007">
    <property type="protein sequence ID" value="MEB3049626.1"/>
    <property type="molecule type" value="Genomic_DNA"/>
</dbReference>
<dbReference type="Pfam" id="PF01070">
    <property type="entry name" value="FMN_dh"/>
    <property type="match status" value="1"/>
</dbReference>
<evidence type="ECO:0000256" key="3">
    <source>
        <dbReference type="ARBA" id="ARBA00024042"/>
    </source>
</evidence>
<evidence type="ECO:0000256" key="1">
    <source>
        <dbReference type="ARBA" id="ARBA00001917"/>
    </source>
</evidence>
<evidence type="ECO:0000256" key="2">
    <source>
        <dbReference type="ARBA" id="ARBA00023002"/>
    </source>
</evidence>
<name>A0ABU5YHU8_9MYCO</name>
<keyword evidence="2" id="KW-0560">Oxidoreductase</keyword>
<reference evidence="5 6" key="1">
    <citation type="submission" date="2023-12" db="EMBL/GenBank/DDBJ databases">
        <title>Description of new species of Mycobacterium terrae complex isolated from sewage at the Sao Paulo Zoological Park Foundation in Brazil.</title>
        <authorList>
            <person name="Romagnoli C.L."/>
            <person name="Conceicao E.C."/>
            <person name="Machado E."/>
            <person name="Barreto L.B.P.F."/>
            <person name="Sharma A."/>
            <person name="Silva N.M."/>
            <person name="Marques L.E."/>
            <person name="Juliana M.A."/>
            <person name="Lourenco M.C.S."/>
            <person name="Digiampietri L.A."/>
            <person name="Suffys P.N."/>
            <person name="Viana-Niero C."/>
        </authorList>
    </citation>
    <scope>NUCLEOTIDE SEQUENCE [LARGE SCALE GENOMIC DNA]</scope>
    <source>
        <strain evidence="5 6">MYC123</strain>
    </source>
</reference>
<keyword evidence="6" id="KW-1185">Reference proteome</keyword>
<comment type="caution">
    <text evidence="5">The sequence shown here is derived from an EMBL/GenBank/DDBJ whole genome shotgun (WGS) entry which is preliminary data.</text>
</comment>
<organism evidence="5 6">
    <name type="scientific">[Mycobacterium] zoologicum</name>
    <dbReference type="NCBI Taxonomy" id="2872311"/>
    <lineage>
        <taxon>Bacteria</taxon>
        <taxon>Bacillati</taxon>
        <taxon>Actinomycetota</taxon>
        <taxon>Actinomycetes</taxon>
        <taxon>Mycobacteriales</taxon>
        <taxon>Mycobacteriaceae</taxon>
        <taxon>Mycolicibacter</taxon>
    </lineage>
</organism>
<dbReference type="InterPro" id="IPR037350">
    <property type="entry name" value="LMO_FMN"/>
</dbReference>
<sequence>MAYGDYQFEIYLQGLAGVVPSWPMTYSELEAKAAAAMPPSVWSYVAGGAGDERTQRANVTAFDSWGLIPRMFVGAAERDLSIEMFGLRLPAPVFMAPIGVIGICAQDGHGDLASARAAKATGVPMMVSTLTADPLEDVAAEFGDTPGFFQLYTPKNRELAASLVHRAETSGYQAIVVTLDTWVPGWRPRDLATSNFPQLRGHCLSNYFSDPVFRAGLAQPPEENPQAAILSWIQTFGNPLTWDDLPWLRSLTDLPLIVKGICHPDDARRARDGGVDGIYCSTHGGRQANGGLPALDCLPDVVAAADGLPVLFDSGIRTGADIVKALALGATAVGIGRPYAYGLALGGADGIVHVLRSLLAEADLIMAVDGYASRVDLTPDTLRRVT</sequence>
<dbReference type="PANTHER" id="PTHR10578:SF143">
    <property type="entry name" value="FMN-DEPENDENT ALPHA-HYDROXY ACID DEHYDROGENASE PB1A11.03"/>
    <property type="match status" value="1"/>
</dbReference>
<gene>
    <name evidence="5" type="ORF">KV112_07750</name>
</gene>
<dbReference type="InterPro" id="IPR000262">
    <property type="entry name" value="FMN-dep_DH"/>
</dbReference>
<dbReference type="Proteomes" id="UP001299046">
    <property type="component" value="Unassembled WGS sequence"/>
</dbReference>
<evidence type="ECO:0000313" key="5">
    <source>
        <dbReference type="EMBL" id="MEB3049626.1"/>
    </source>
</evidence>
<dbReference type="PIRSF" id="PIRSF000138">
    <property type="entry name" value="Al-hdrx_acd_dh"/>
    <property type="match status" value="1"/>
</dbReference>
<feature type="domain" description="FMN hydroxy acid dehydrogenase" evidence="4">
    <location>
        <begin position="18"/>
        <end position="386"/>
    </location>
</feature>
<evidence type="ECO:0000313" key="6">
    <source>
        <dbReference type="Proteomes" id="UP001299046"/>
    </source>
</evidence>
<dbReference type="PANTHER" id="PTHR10578">
    <property type="entry name" value="S -2-HYDROXY-ACID OXIDASE-RELATED"/>
    <property type="match status" value="1"/>
</dbReference>
<evidence type="ECO:0000259" key="4">
    <source>
        <dbReference type="PROSITE" id="PS51349"/>
    </source>
</evidence>
<proteinExistence type="inferred from homology"/>
<dbReference type="SUPFAM" id="SSF51395">
    <property type="entry name" value="FMN-linked oxidoreductases"/>
    <property type="match status" value="1"/>
</dbReference>
<comment type="cofactor">
    <cofactor evidence="1">
        <name>FMN</name>
        <dbReference type="ChEBI" id="CHEBI:58210"/>
    </cofactor>
</comment>
<dbReference type="Gene3D" id="3.20.20.70">
    <property type="entry name" value="Aldolase class I"/>
    <property type="match status" value="1"/>
</dbReference>
<comment type="similarity">
    <text evidence="3">Belongs to the FMN-dependent alpha-hydroxy acid dehydrogenase family.</text>
</comment>
<dbReference type="PROSITE" id="PS51349">
    <property type="entry name" value="FMN_HYDROXY_ACID_DH_2"/>
    <property type="match status" value="1"/>
</dbReference>
<dbReference type="RefSeq" id="WP_224861233.1">
    <property type="nucleotide sequence ID" value="NZ_JAYJJS010000012.1"/>
</dbReference>
<dbReference type="InterPro" id="IPR037396">
    <property type="entry name" value="FMN_HAD"/>
</dbReference>
<dbReference type="InterPro" id="IPR012133">
    <property type="entry name" value="Alpha-hydoxy_acid_DH_FMN"/>
</dbReference>
<accession>A0ABU5YHU8</accession>
<protein>
    <submittedName>
        <fullName evidence="5">Lactate 2-monooxygenase</fullName>
    </submittedName>
</protein>
<dbReference type="InterPro" id="IPR013785">
    <property type="entry name" value="Aldolase_TIM"/>
</dbReference>
<dbReference type="CDD" id="cd03332">
    <property type="entry name" value="LMO_FMN"/>
    <property type="match status" value="1"/>
</dbReference>